<gene>
    <name evidence="2" type="ORF">D0894_13940</name>
</gene>
<feature type="region of interest" description="Disordered" evidence="1">
    <location>
        <begin position="314"/>
        <end position="339"/>
    </location>
</feature>
<name>A0A399M5G6_9PSED</name>
<dbReference type="EMBL" id="QWLL01000032">
    <property type="protein sequence ID" value="RII76988.1"/>
    <property type="molecule type" value="Genomic_DNA"/>
</dbReference>
<dbReference type="RefSeq" id="WP_119370193.1">
    <property type="nucleotide sequence ID" value="NZ_QWLL01000032.1"/>
</dbReference>
<dbReference type="AlphaFoldDB" id="A0A399M5G6"/>
<sequence length="459" mass="50425">MTAIHDQAMHYVYEQVLERLLGHMSQAQRASLQLLIQRLLVAAGGLEYIGTFRLQVLQGSDRHSARLLAMLRAAQLSIALRAPVTFQLRVLVVSLPVADSARLDAHERSFSALFMQDDPRVQLQMIEGGAVVPFRRQPLARPERWALAKDALLMFGHLVDARPEALLGSRLHLELAGAIGVALQAQAPADALVTAIPGAQRRRYLAWARRSLRLSGERGPYAMHQCLAVLAQGLGRLHGLVGGAPPSQPVLGDAAEREMVRLIALDDLLPYVVEAQPLDSMLGCSIENAPDAWPLSAFVDPQAAAQLHELRARSLDPQSSRPALRLAGQSGGSKQHEMHQSQLGKTYGINQTQLVCLLFSPFARQGKNLERFLQCRHADMLVALPYLHRALQGKPCPDAVKAWLVNTSGLPLVQLRAIYSGQLPLTAWRLLNNLARRDVHLRLMPRQASGLRRGFAGLS</sequence>
<evidence type="ECO:0000256" key="1">
    <source>
        <dbReference type="SAM" id="MobiDB-lite"/>
    </source>
</evidence>
<organism evidence="2 3">
    <name type="scientific">Pseudomonas monteilii</name>
    <dbReference type="NCBI Taxonomy" id="76759"/>
    <lineage>
        <taxon>Bacteria</taxon>
        <taxon>Pseudomonadati</taxon>
        <taxon>Pseudomonadota</taxon>
        <taxon>Gammaproteobacteria</taxon>
        <taxon>Pseudomonadales</taxon>
        <taxon>Pseudomonadaceae</taxon>
        <taxon>Pseudomonas</taxon>
    </lineage>
</organism>
<proteinExistence type="predicted"/>
<comment type="caution">
    <text evidence="2">The sequence shown here is derived from an EMBL/GenBank/DDBJ whole genome shotgun (WGS) entry which is preliminary data.</text>
</comment>
<protein>
    <submittedName>
        <fullName evidence="2">Uncharacterized protein</fullName>
    </submittedName>
</protein>
<reference evidence="2 3" key="1">
    <citation type="submission" date="2018-08" db="EMBL/GenBank/DDBJ databases">
        <title>Draft genome sequence of the cyanotroph, Pseudomonas monteilii BCN3.</title>
        <authorList>
            <person name="Jones L.B."/>
            <person name="Kunz D.A."/>
        </authorList>
    </citation>
    <scope>NUCLEOTIDE SEQUENCE [LARGE SCALE GENOMIC DNA]</scope>
    <source>
        <strain evidence="2 3">BCN3</strain>
    </source>
</reference>
<dbReference type="Proteomes" id="UP000265875">
    <property type="component" value="Unassembled WGS sequence"/>
</dbReference>
<evidence type="ECO:0000313" key="2">
    <source>
        <dbReference type="EMBL" id="RII76988.1"/>
    </source>
</evidence>
<evidence type="ECO:0000313" key="3">
    <source>
        <dbReference type="Proteomes" id="UP000265875"/>
    </source>
</evidence>
<accession>A0A399M5G6</accession>